<protein>
    <submittedName>
        <fullName evidence="2">Uncharacterized protein</fullName>
    </submittedName>
</protein>
<dbReference type="AlphaFoldDB" id="A0AAV9LFZ3"/>
<keyword evidence="1" id="KW-0175">Coiled coil</keyword>
<dbReference type="Proteomes" id="UP001311915">
    <property type="component" value="Unassembled WGS sequence"/>
</dbReference>
<proteinExistence type="predicted"/>
<reference evidence="2 3" key="1">
    <citation type="submission" date="2023-10" db="EMBL/GenBank/DDBJ databases">
        <title>Genome-Wide Identification Analysis in wild type Solanum Pinnatisectum Reveals Some Genes Defensing Phytophthora Infestans.</title>
        <authorList>
            <person name="Sun C."/>
        </authorList>
    </citation>
    <scope>NUCLEOTIDE SEQUENCE [LARGE SCALE GENOMIC DNA]</scope>
    <source>
        <strain evidence="2">LQN</strain>
        <tissue evidence="2">Leaf</tissue>
    </source>
</reference>
<sequence length="68" mass="7686">MQAELAELKLKNQKLLESNAKLNEEVKVLTKKLLQAHTDTNTRVTFLLQSFAPQPPPSKNPPCFPLFP</sequence>
<dbReference type="EMBL" id="JAWPEI010000006">
    <property type="protein sequence ID" value="KAK4724304.1"/>
    <property type="molecule type" value="Genomic_DNA"/>
</dbReference>
<feature type="coiled-coil region" evidence="1">
    <location>
        <begin position="5"/>
        <end position="39"/>
    </location>
</feature>
<evidence type="ECO:0000313" key="3">
    <source>
        <dbReference type="Proteomes" id="UP001311915"/>
    </source>
</evidence>
<evidence type="ECO:0000313" key="2">
    <source>
        <dbReference type="EMBL" id="KAK4724304.1"/>
    </source>
</evidence>
<gene>
    <name evidence="2" type="ORF">R3W88_027083</name>
</gene>
<organism evidence="2 3">
    <name type="scientific">Solanum pinnatisectum</name>
    <name type="common">tansyleaf nightshade</name>
    <dbReference type="NCBI Taxonomy" id="50273"/>
    <lineage>
        <taxon>Eukaryota</taxon>
        <taxon>Viridiplantae</taxon>
        <taxon>Streptophyta</taxon>
        <taxon>Embryophyta</taxon>
        <taxon>Tracheophyta</taxon>
        <taxon>Spermatophyta</taxon>
        <taxon>Magnoliopsida</taxon>
        <taxon>eudicotyledons</taxon>
        <taxon>Gunneridae</taxon>
        <taxon>Pentapetalae</taxon>
        <taxon>asterids</taxon>
        <taxon>lamiids</taxon>
        <taxon>Solanales</taxon>
        <taxon>Solanaceae</taxon>
        <taxon>Solanoideae</taxon>
        <taxon>Solaneae</taxon>
        <taxon>Solanum</taxon>
    </lineage>
</organism>
<name>A0AAV9LFZ3_9SOLN</name>
<accession>A0AAV9LFZ3</accession>
<keyword evidence="3" id="KW-1185">Reference proteome</keyword>
<comment type="caution">
    <text evidence="2">The sequence shown here is derived from an EMBL/GenBank/DDBJ whole genome shotgun (WGS) entry which is preliminary data.</text>
</comment>
<evidence type="ECO:0000256" key="1">
    <source>
        <dbReference type="SAM" id="Coils"/>
    </source>
</evidence>